<dbReference type="RefSeq" id="WP_275277560.1">
    <property type="nucleotide sequence ID" value="NZ_CP119108.1"/>
</dbReference>
<dbReference type="InterPro" id="IPR008902">
    <property type="entry name" value="Rhamnosid_concanavalin"/>
</dbReference>
<evidence type="ECO:0000259" key="7">
    <source>
        <dbReference type="Pfam" id="PF17389"/>
    </source>
</evidence>
<dbReference type="InterPro" id="IPR035398">
    <property type="entry name" value="Bac_rhamnosid_C"/>
</dbReference>
<evidence type="ECO:0000256" key="3">
    <source>
        <dbReference type="ARBA" id="ARBA00022801"/>
    </source>
</evidence>
<keyword evidence="3 9" id="KW-0378">Hydrolase</keyword>
<evidence type="ECO:0000256" key="2">
    <source>
        <dbReference type="ARBA" id="ARBA00012652"/>
    </source>
</evidence>
<dbReference type="EMBL" id="CP119108">
    <property type="protein sequence ID" value="WEG08230.1"/>
    <property type="molecule type" value="Genomic_DNA"/>
</dbReference>
<dbReference type="Pfam" id="PF17390">
    <property type="entry name" value="Bac_rhamnosid_C"/>
    <property type="match status" value="1"/>
</dbReference>
<evidence type="ECO:0000259" key="6">
    <source>
        <dbReference type="Pfam" id="PF08531"/>
    </source>
</evidence>
<evidence type="ECO:0000313" key="10">
    <source>
        <dbReference type="Proteomes" id="UP001214553"/>
    </source>
</evidence>
<dbReference type="InterPro" id="IPR013737">
    <property type="entry name" value="Bac_rhamnosid_N"/>
</dbReference>
<reference evidence="9 10" key="1">
    <citation type="submission" date="2023-03" db="EMBL/GenBank/DDBJ databases">
        <title>Genome sequence of Microbacterium sp. KACC 23027.</title>
        <authorList>
            <person name="Kim S."/>
            <person name="Heo J."/>
            <person name="Kwon S.-W."/>
        </authorList>
    </citation>
    <scope>NUCLEOTIDE SEQUENCE [LARGE SCALE GENOMIC DNA]</scope>
    <source>
        <strain evidence="9 10">KACC 23027</strain>
    </source>
</reference>
<dbReference type="Proteomes" id="UP001214553">
    <property type="component" value="Chromosome"/>
</dbReference>
<dbReference type="InterPro" id="IPR008928">
    <property type="entry name" value="6-hairpin_glycosidase_sf"/>
</dbReference>
<dbReference type="Gene3D" id="2.60.40.10">
    <property type="entry name" value="Immunoglobulins"/>
    <property type="match status" value="1"/>
</dbReference>
<dbReference type="PANTHER" id="PTHR33307">
    <property type="entry name" value="ALPHA-RHAMNOSIDASE (EUROFUNG)"/>
    <property type="match status" value="1"/>
</dbReference>
<feature type="region of interest" description="Disordered" evidence="4">
    <location>
        <begin position="134"/>
        <end position="153"/>
    </location>
</feature>
<dbReference type="GO" id="GO:0016787">
    <property type="term" value="F:hydrolase activity"/>
    <property type="evidence" value="ECO:0007669"/>
    <property type="project" value="UniProtKB-KW"/>
</dbReference>
<dbReference type="Pfam" id="PF05592">
    <property type="entry name" value="Bac_rhamnosid"/>
    <property type="match status" value="1"/>
</dbReference>
<evidence type="ECO:0000313" key="9">
    <source>
        <dbReference type="EMBL" id="WEG08230.1"/>
    </source>
</evidence>
<feature type="domain" description="Alpha-L-rhamnosidase concanavalin-like" evidence="5">
    <location>
        <begin position="341"/>
        <end position="442"/>
    </location>
</feature>
<accession>A0ABY8BVL9</accession>
<dbReference type="PANTHER" id="PTHR33307:SF6">
    <property type="entry name" value="ALPHA-RHAMNOSIDASE (EUROFUNG)-RELATED"/>
    <property type="match status" value="1"/>
</dbReference>
<dbReference type="InterPro" id="IPR035396">
    <property type="entry name" value="Bac_rhamnosid6H"/>
</dbReference>
<comment type="catalytic activity">
    <reaction evidence="1">
        <text>Hydrolysis of terminal non-reducing alpha-L-rhamnose residues in alpha-L-rhamnosides.</text>
        <dbReference type="EC" id="3.2.1.40"/>
    </reaction>
</comment>
<name>A0ABY8BVL9_9MICO</name>
<keyword evidence="10" id="KW-1185">Reference proteome</keyword>
<evidence type="ECO:0000256" key="1">
    <source>
        <dbReference type="ARBA" id="ARBA00001445"/>
    </source>
</evidence>
<sequence length="919" mass="100449">MNVRLTHLRADHLTAPLALRRTTPRLSWRLEAEGAPASAVAHRVRIHRAIPDGTSEMVHDTGWVDSPDGTSQPDGFTGLPGEEYRWQVTVRTADGGETTAESGFGIGLSEWGAPWAEPVQQPVLEDGPLQLGPEAFGAAASAGPPGDRLHPPRHLRQSFALPARPVRARLRITSQGVHQPSVNGAPVGDGVLAPGYESYQHAISVMTHDVTAQLAPGENVLGVVLGDGWYAGRISILGRSAQYGDLLRASWRLEVDLPDGTRMLITPDDSVTSARGPIDWSDIFIGERHDARSAIPGWDAPGFDDSGWNACALRTVEVPLRPFIGEPITRVAELPVQQILTTPSGDTVLDFGQVLAGRVRMTVRGRRGQVVRLEHAEVVDSTGEFLDNILGVNKDQADEYVLSGAPEGETWEPLFTFHGFRYVKLIGYPGAPRPEDFAAVVIANDLEQTASFRSSDPRLDRLVQNTIWSQRSNFLAVPTDCPQRERAGWTGDLQIFAPTAATLMGVASFLERWLENLRTDQSVRDGVVPIIVPMPPAMDEVDHGEDSVLDIRDAAGWSDAVTIAPWELYRHYGDPRFLSDNLAAMTAWVEHQTKDAAVTLPPRLRDAPLSERQRANHALLWNGRMNFGDWLAPSTLASGEDEFEAMMIAPKLTAELTGPLFQLRSLDLLAAASDELGDDAEATRRRAQAAEVRRAFAEEYLADDGRIIPDMQGIYVLALAFDAVPADRKATVVDRLVELIHTAGDHLDTGFVSVPFLLDVLWENGHAELARTLLHQDSAPSWLYEVDHGATTIWEAWHAVHEDGTVDRVSMNHYAFGCVVDWIMRRQAGIDLVAPGYARWRIAPDLDGRLDHCAAHVDTPSGRLAVEWSRDRDAASLTITVPPGTSGTVVVPDGWRLDGESEHGAGTRTLTIARESTAS</sequence>
<gene>
    <name evidence="9" type="ORF">PU630_13435</name>
</gene>
<protein>
    <recommendedName>
        <fullName evidence="2">alpha-L-rhamnosidase</fullName>
        <ecNumber evidence="2">3.2.1.40</ecNumber>
    </recommendedName>
</protein>
<proteinExistence type="predicted"/>
<dbReference type="PIRSF" id="PIRSF010631">
    <property type="entry name" value="A-rhamnsds"/>
    <property type="match status" value="1"/>
</dbReference>
<dbReference type="Pfam" id="PF17389">
    <property type="entry name" value="Bac_rhamnosid6H"/>
    <property type="match status" value="1"/>
</dbReference>
<feature type="domain" description="Bacterial alpha-L-rhamnosidase N-terminal" evidence="6">
    <location>
        <begin position="164"/>
        <end position="329"/>
    </location>
</feature>
<evidence type="ECO:0000259" key="5">
    <source>
        <dbReference type="Pfam" id="PF05592"/>
    </source>
</evidence>
<dbReference type="InterPro" id="IPR013783">
    <property type="entry name" value="Ig-like_fold"/>
</dbReference>
<dbReference type="InterPro" id="IPR016007">
    <property type="entry name" value="Alpha_rhamnosid"/>
</dbReference>
<evidence type="ECO:0000259" key="8">
    <source>
        <dbReference type="Pfam" id="PF17390"/>
    </source>
</evidence>
<dbReference type="SUPFAM" id="SSF48208">
    <property type="entry name" value="Six-hairpin glycosidases"/>
    <property type="match status" value="1"/>
</dbReference>
<dbReference type="Gene3D" id="2.60.420.10">
    <property type="entry name" value="Maltose phosphorylase, domain 3"/>
    <property type="match status" value="1"/>
</dbReference>
<evidence type="ECO:0000256" key="4">
    <source>
        <dbReference type="SAM" id="MobiDB-lite"/>
    </source>
</evidence>
<dbReference type="Gene3D" id="2.60.120.260">
    <property type="entry name" value="Galactose-binding domain-like"/>
    <property type="match status" value="2"/>
</dbReference>
<feature type="domain" description="Alpha-L-rhamnosidase six-hairpin glycosidase" evidence="7">
    <location>
        <begin position="447"/>
        <end position="825"/>
    </location>
</feature>
<dbReference type="Pfam" id="PF08531">
    <property type="entry name" value="Bac_rhamnosid_N"/>
    <property type="match status" value="1"/>
</dbReference>
<dbReference type="EC" id="3.2.1.40" evidence="2"/>
<dbReference type="Pfam" id="PF25788">
    <property type="entry name" value="Ig_Rha78A_N"/>
    <property type="match status" value="1"/>
</dbReference>
<feature type="domain" description="Alpha-L-rhamnosidase C-terminal" evidence="8">
    <location>
        <begin position="829"/>
        <end position="904"/>
    </location>
</feature>
<organism evidence="9 10">
    <name type="scientific">Microbacterium horticulturae</name>
    <dbReference type="NCBI Taxonomy" id="3028316"/>
    <lineage>
        <taxon>Bacteria</taxon>
        <taxon>Bacillati</taxon>
        <taxon>Actinomycetota</taxon>
        <taxon>Actinomycetes</taxon>
        <taxon>Micrococcales</taxon>
        <taxon>Microbacteriaceae</taxon>
        <taxon>Microbacterium</taxon>
    </lineage>
</organism>
<dbReference type="Gene3D" id="1.50.10.10">
    <property type="match status" value="1"/>
</dbReference>
<feature type="compositionally biased region" description="Low complexity" evidence="4">
    <location>
        <begin position="134"/>
        <end position="146"/>
    </location>
</feature>
<dbReference type="InterPro" id="IPR012341">
    <property type="entry name" value="6hp_glycosidase-like_sf"/>
</dbReference>